<proteinExistence type="predicted"/>
<feature type="region of interest" description="Disordered" evidence="1">
    <location>
        <begin position="1"/>
        <end position="20"/>
    </location>
</feature>
<organism evidence="2">
    <name type="scientific">Tanacetum cinerariifolium</name>
    <name type="common">Dalmatian daisy</name>
    <name type="synonym">Chrysanthemum cinerariifolium</name>
    <dbReference type="NCBI Taxonomy" id="118510"/>
    <lineage>
        <taxon>Eukaryota</taxon>
        <taxon>Viridiplantae</taxon>
        <taxon>Streptophyta</taxon>
        <taxon>Embryophyta</taxon>
        <taxon>Tracheophyta</taxon>
        <taxon>Spermatophyta</taxon>
        <taxon>Magnoliopsida</taxon>
        <taxon>eudicotyledons</taxon>
        <taxon>Gunneridae</taxon>
        <taxon>Pentapetalae</taxon>
        <taxon>asterids</taxon>
        <taxon>campanulids</taxon>
        <taxon>Asterales</taxon>
        <taxon>Asteraceae</taxon>
        <taxon>Asteroideae</taxon>
        <taxon>Anthemideae</taxon>
        <taxon>Anthemidinae</taxon>
        <taxon>Tanacetum</taxon>
    </lineage>
</organism>
<reference evidence="2" key="1">
    <citation type="journal article" date="2019" name="Sci. Rep.">
        <title>Draft genome of Tanacetum cinerariifolium, the natural source of mosquito coil.</title>
        <authorList>
            <person name="Yamashiro T."/>
            <person name="Shiraishi A."/>
            <person name="Satake H."/>
            <person name="Nakayama K."/>
        </authorList>
    </citation>
    <scope>NUCLEOTIDE SEQUENCE</scope>
</reference>
<dbReference type="EMBL" id="BKCJ011820810">
    <property type="protein sequence ID" value="GFD55713.1"/>
    <property type="molecule type" value="Genomic_DNA"/>
</dbReference>
<feature type="compositionally biased region" description="Basic and acidic residues" evidence="1">
    <location>
        <begin position="1"/>
        <end position="18"/>
    </location>
</feature>
<protein>
    <submittedName>
        <fullName evidence="2">Uncharacterized protein</fullName>
    </submittedName>
</protein>
<gene>
    <name evidence="2" type="ORF">Tci_927682</name>
</gene>
<evidence type="ECO:0000256" key="1">
    <source>
        <dbReference type="SAM" id="MobiDB-lite"/>
    </source>
</evidence>
<comment type="caution">
    <text evidence="2">The sequence shown here is derived from an EMBL/GenBank/DDBJ whole genome shotgun (WGS) entry which is preliminary data.</text>
</comment>
<dbReference type="AlphaFoldDB" id="A0A699X981"/>
<accession>A0A699X981</accession>
<name>A0A699X981_TANCI</name>
<feature type="non-terminal residue" evidence="2">
    <location>
        <position position="1"/>
    </location>
</feature>
<evidence type="ECO:0000313" key="2">
    <source>
        <dbReference type="EMBL" id="GFD55713.1"/>
    </source>
</evidence>
<sequence>KDPQQPELGVGERHDQPVRRGQLAQYAVQAPVVETQGGAFFGAVVTDAAQDGLDPGHQLTGLERLGHVVVGPQFQADDAVGGFATGSQHQDGD</sequence>
<feature type="non-terminal residue" evidence="2">
    <location>
        <position position="93"/>
    </location>
</feature>